<evidence type="ECO:0000256" key="5">
    <source>
        <dbReference type="ARBA" id="ARBA00022989"/>
    </source>
</evidence>
<dbReference type="PANTHER" id="PTHR48017">
    <property type="entry name" value="OS05G0424000 PROTEIN-RELATED"/>
    <property type="match status" value="1"/>
</dbReference>
<evidence type="ECO:0000313" key="9">
    <source>
        <dbReference type="EMBL" id="GEU40339.1"/>
    </source>
</evidence>
<evidence type="ECO:0000256" key="7">
    <source>
        <dbReference type="SAM" id="Phobius"/>
    </source>
</evidence>
<accession>A0A6L2JUC9</accession>
<evidence type="ECO:0000256" key="4">
    <source>
        <dbReference type="ARBA" id="ARBA00022970"/>
    </source>
</evidence>
<evidence type="ECO:0000256" key="2">
    <source>
        <dbReference type="ARBA" id="ARBA00022448"/>
    </source>
</evidence>
<evidence type="ECO:0000256" key="1">
    <source>
        <dbReference type="ARBA" id="ARBA00004370"/>
    </source>
</evidence>
<organism evidence="9">
    <name type="scientific">Tanacetum cinerariifolium</name>
    <name type="common">Dalmatian daisy</name>
    <name type="synonym">Chrysanthemum cinerariifolium</name>
    <dbReference type="NCBI Taxonomy" id="118510"/>
    <lineage>
        <taxon>Eukaryota</taxon>
        <taxon>Viridiplantae</taxon>
        <taxon>Streptophyta</taxon>
        <taxon>Embryophyta</taxon>
        <taxon>Tracheophyta</taxon>
        <taxon>Spermatophyta</taxon>
        <taxon>Magnoliopsida</taxon>
        <taxon>eudicotyledons</taxon>
        <taxon>Gunneridae</taxon>
        <taxon>Pentapetalae</taxon>
        <taxon>asterids</taxon>
        <taxon>campanulids</taxon>
        <taxon>Asterales</taxon>
        <taxon>Asteraceae</taxon>
        <taxon>Asteroideae</taxon>
        <taxon>Anthemideae</taxon>
        <taxon>Anthemidinae</taxon>
        <taxon>Tanacetum</taxon>
    </lineage>
</organism>
<dbReference type="GO" id="GO:0006865">
    <property type="term" value="P:amino acid transport"/>
    <property type="evidence" value="ECO:0007669"/>
    <property type="project" value="UniProtKB-KW"/>
</dbReference>
<evidence type="ECO:0000256" key="6">
    <source>
        <dbReference type="ARBA" id="ARBA00023136"/>
    </source>
</evidence>
<reference evidence="9" key="1">
    <citation type="journal article" date="2019" name="Sci. Rep.">
        <title>Draft genome of Tanacetum cinerariifolium, the natural source of mosquito coil.</title>
        <authorList>
            <person name="Yamashiro T."/>
            <person name="Shiraishi A."/>
            <person name="Satake H."/>
            <person name="Nakayama K."/>
        </authorList>
    </citation>
    <scope>NUCLEOTIDE SEQUENCE</scope>
</reference>
<dbReference type="AlphaFoldDB" id="A0A6L2JUC9"/>
<keyword evidence="6 7" id="KW-0472">Membrane</keyword>
<evidence type="ECO:0000256" key="3">
    <source>
        <dbReference type="ARBA" id="ARBA00022692"/>
    </source>
</evidence>
<dbReference type="Pfam" id="PF01490">
    <property type="entry name" value="Aa_trans"/>
    <property type="match status" value="1"/>
</dbReference>
<protein>
    <submittedName>
        <fullName evidence="9">Probable amino acid permease 7 isoform X2</fullName>
    </submittedName>
</protein>
<dbReference type="EMBL" id="BKCJ010001289">
    <property type="protein sequence ID" value="GEU40339.1"/>
    <property type="molecule type" value="Genomic_DNA"/>
</dbReference>
<keyword evidence="5 7" id="KW-1133">Transmembrane helix</keyword>
<sequence>MENIESKARKHIRDFIEDVFDDEVQRNKAIPLSDEEIALDTGSEGTLSLEGPWHFVKQLACILKKVTNLIQKVLLVVQAIGDITFVMSFSLILLEIQSTLKTPPSQKTTMKKSSTIVVIITACFYLLCGGFGYDAFVDLTPGNLLIGFGFYEPYWLVDFDGMQKSSRKPIATGYSEFEGVVIA</sequence>
<dbReference type="InterPro" id="IPR013057">
    <property type="entry name" value="AA_transpt_TM"/>
</dbReference>
<comment type="subcellular location">
    <subcellularLocation>
        <location evidence="1">Membrane</location>
    </subcellularLocation>
</comment>
<feature type="transmembrane region" description="Helical" evidence="7">
    <location>
        <begin position="73"/>
        <end position="94"/>
    </location>
</feature>
<evidence type="ECO:0000259" key="8">
    <source>
        <dbReference type="Pfam" id="PF01490"/>
    </source>
</evidence>
<comment type="caution">
    <text evidence="9">The sequence shown here is derived from an EMBL/GenBank/DDBJ whole genome shotgun (WGS) entry which is preliminary data.</text>
</comment>
<feature type="domain" description="Amino acid transporter transmembrane" evidence="8">
    <location>
        <begin position="69"/>
        <end position="157"/>
    </location>
</feature>
<proteinExistence type="predicted"/>
<keyword evidence="2" id="KW-0813">Transport</keyword>
<name>A0A6L2JUC9_TANCI</name>
<feature type="transmembrane region" description="Helical" evidence="7">
    <location>
        <begin position="115"/>
        <end position="133"/>
    </location>
</feature>
<gene>
    <name evidence="9" type="ORF">Tci_012317</name>
</gene>
<keyword evidence="3 7" id="KW-0812">Transmembrane</keyword>
<dbReference type="GO" id="GO:0016020">
    <property type="term" value="C:membrane"/>
    <property type="evidence" value="ECO:0007669"/>
    <property type="project" value="UniProtKB-SubCell"/>
</dbReference>
<keyword evidence="4" id="KW-0029">Amino-acid transport</keyword>